<evidence type="ECO:0000313" key="2">
    <source>
        <dbReference type="EMBL" id="WDI05256.1"/>
    </source>
</evidence>
<name>A0AAX3N945_9BACL</name>
<dbReference type="SUPFAM" id="SSF46785">
    <property type="entry name" value="Winged helix' DNA-binding domain"/>
    <property type="match status" value="1"/>
</dbReference>
<dbReference type="Gene3D" id="1.10.10.10">
    <property type="entry name" value="Winged helix-like DNA-binding domain superfamily/Winged helix DNA-binding domain"/>
    <property type="match status" value="1"/>
</dbReference>
<keyword evidence="4" id="KW-1185">Reference proteome</keyword>
<dbReference type="AlphaFoldDB" id="A0AAX3N945"/>
<keyword evidence="1" id="KW-0614">Plasmid</keyword>
<dbReference type="Proteomes" id="UP001220962">
    <property type="component" value="Plasmid unnamed1"/>
</dbReference>
<accession>A0AAX3N945</accession>
<protein>
    <submittedName>
        <fullName evidence="1">Helix-turn-helix transcriptional regulator</fullName>
    </submittedName>
</protein>
<dbReference type="InterPro" id="IPR036390">
    <property type="entry name" value="WH_DNA-bd_sf"/>
</dbReference>
<geneLocation type="plasmid" evidence="2 4">
    <name>unnamed2</name>
</geneLocation>
<dbReference type="RefSeq" id="WP_205055042.1">
    <property type="nucleotide sequence ID" value="NZ_CP118102.1"/>
</dbReference>
<geneLocation type="plasmid" evidence="1 3">
    <name>unnamed1</name>
</geneLocation>
<proteinExistence type="predicted"/>
<reference evidence="1 4" key="1">
    <citation type="submission" date="2023-02" db="EMBL/GenBank/DDBJ databases">
        <title>Pathogen: clinical or host-associated sample.</title>
        <authorList>
            <person name="Hergert J."/>
            <person name="Casey R."/>
            <person name="Wagner J."/>
            <person name="Young E.L."/>
            <person name="Oakeson K.F."/>
        </authorList>
    </citation>
    <scope>NUCLEOTIDE SEQUENCE</scope>
    <source>
        <strain evidence="2 4">2022CK-00829</strain>
        <strain evidence="1">2022CK-00830</strain>
        <plasmid evidence="1">unnamed1</plasmid>
        <plasmid evidence="2 4">unnamed2</plasmid>
    </source>
</reference>
<evidence type="ECO:0000313" key="1">
    <source>
        <dbReference type="EMBL" id="WDH85267.1"/>
    </source>
</evidence>
<gene>
    <name evidence="1" type="ORF">PUW23_25875</name>
    <name evidence="2" type="ORF">PUW25_26915</name>
</gene>
<evidence type="ECO:0000313" key="3">
    <source>
        <dbReference type="Proteomes" id="UP001220962"/>
    </source>
</evidence>
<sequence length="128" mass="14829">MPRNDNPVEKEGTLGYVVKVQQVIDFVVLSELQGGKQLYVSELDKKIASVLGGIGVNDSYLSARLRKLAENGHVIREWKGDDRYNRYYSITDSGHEYFIQMLRDLPERVTMAKKVYSNFEKYMKKFDV</sequence>
<evidence type="ECO:0000313" key="4">
    <source>
        <dbReference type="Proteomes" id="UP001221519"/>
    </source>
</evidence>
<dbReference type="InterPro" id="IPR036388">
    <property type="entry name" value="WH-like_DNA-bd_sf"/>
</dbReference>
<dbReference type="Proteomes" id="UP001221519">
    <property type="component" value="Plasmid unnamed2"/>
</dbReference>
<organism evidence="1 3">
    <name type="scientific">Paenibacillus urinalis</name>
    <dbReference type="NCBI Taxonomy" id="521520"/>
    <lineage>
        <taxon>Bacteria</taxon>
        <taxon>Bacillati</taxon>
        <taxon>Bacillota</taxon>
        <taxon>Bacilli</taxon>
        <taxon>Bacillales</taxon>
        <taxon>Paenibacillaceae</taxon>
        <taxon>Paenibacillus</taxon>
    </lineage>
</organism>
<dbReference type="EMBL" id="CP118110">
    <property type="protein sequence ID" value="WDI05256.1"/>
    <property type="molecule type" value="Genomic_DNA"/>
</dbReference>
<dbReference type="EMBL" id="CP118102">
    <property type="protein sequence ID" value="WDH85267.1"/>
    <property type="molecule type" value="Genomic_DNA"/>
</dbReference>